<organism evidence="2 3">
    <name type="scientific">Pholiota conissans</name>
    <dbReference type="NCBI Taxonomy" id="109636"/>
    <lineage>
        <taxon>Eukaryota</taxon>
        <taxon>Fungi</taxon>
        <taxon>Dikarya</taxon>
        <taxon>Basidiomycota</taxon>
        <taxon>Agaricomycotina</taxon>
        <taxon>Agaricomycetes</taxon>
        <taxon>Agaricomycetidae</taxon>
        <taxon>Agaricales</taxon>
        <taxon>Agaricineae</taxon>
        <taxon>Strophariaceae</taxon>
        <taxon>Pholiota</taxon>
    </lineage>
</organism>
<feature type="region of interest" description="Disordered" evidence="1">
    <location>
        <begin position="42"/>
        <end position="62"/>
    </location>
</feature>
<keyword evidence="3" id="KW-1185">Reference proteome</keyword>
<reference evidence="2" key="1">
    <citation type="submission" date="2020-11" db="EMBL/GenBank/DDBJ databases">
        <authorList>
            <consortium name="DOE Joint Genome Institute"/>
            <person name="Ahrendt S."/>
            <person name="Riley R."/>
            <person name="Andreopoulos W."/>
            <person name="Labutti K."/>
            <person name="Pangilinan J."/>
            <person name="Ruiz-Duenas F.J."/>
            <person name="Barrasa J.M."/>
            <person name="Sanchez-Garcia M."/>
            <person name="Camarero S."/>
            <person name="Miyauchi S."/>
            <person name="Serrano A."/>
            <person name="Linde D."/>
            <person name="Babiker R."/>
            <person name="Drula E."/>
            <person name="Ayuso-Fernandez I."/>
            <person name="Pacheco R."/>
            <person name="Padilla G."/>
            <person name="Ferreira P."/>
            <person name="Barriuso J."/>
            <person name="Kellner H."/>
            <person name="Castanera R."/>
            <person name="Alfaro M."/>
            <person name="Ramirez L."/>
            <person name="Pisabarro A.G."/>
            <person name="Kuo A."/>
            <person name="Tritt A."/>
            <person name="Lipzen A."/>
            <person name="He G."/>
            <person name="Yan M."/>
            <person name="Ng V."/>
            <person name="Cullen D."/>
            <person name="Martin F."/>
            <person name="Rosso M.-N."/>
            <person name="Henrissat B."/>
            <person name="Hibbett D."/>
            <person name="Martinez A.T."/>
            <person name="Grigoriev I.V."/>
        </authorList>
    </citation>
    <scope>NUCLEOTIDE SEQUENCE</scope>
    <source>
        <strain evidence="2">CIRM-BRFM 674</strain>
    </source>
</reference>
<accession>A0A9P6CVN8</accession>
<evidence type="ECO:0000313" key="2">
    <source>
        <dbReference type="EMBL" id="KAF9481971.1"/>
    </source>
</evidence>
<evidence type="ECO:0000313" key="3">
    <source>
        <dbReference type="Proteomes" id="UP000807469"/>
    </source>
</evidence>
<comment type="caution">
    <text evidence="2">The sequence shown here is derived from an EMBL/GenBank/DDBJ whole genome shotgun (WGS) entry which is preliminary data.</text>
</comment>
<dbReference type="EMBL" id="MU155171">
    <property type="protein sequence ID" value="KAF9481971.1"/>
    <property type="molecule type" value="Genomic_DNA"/>
</dbReference>
<name>A0A9P6CVN8_9AGAR</name>
<proteinExistence type="predicted"/>
<evidence type="ECO:0000256" key="1">
    <source>
        <dbReference type="SAM" id="MobiDB-lite"/>
    </source>
</evidence>
<protein>
    <submittedName>
        <fullName evidence="2">Uncharacterized protein</fullName>
    </submittedName>
</protein>
<dbReference type="Proteomes" id="UP000807469">
    <property type="component" value="Unassembled WGS sequence"/>
</dbReference>
<sequence length="157" mass="17458">MHSQPASPVLVKKVKKDIIREAKDEEHQIKDAIKDLSRTEKAAQKASKEVAKADSKLEKAENAEQACRTDHEHDVAIAQVQQAQTEFELSSQRHAQLHYDKIVKAAEVDAALMTNDANTKERNVKLNALRGPSATNEAGRVIPVTENQGVDVRMHFT</sequence>
<gene>
    <name evidence="2" type="ORF">BDN70DRAFT_991463</name>
</gene>
<dbReference type="AlphaFoldDB" id="A0A9P6CVN8"/>
<dbReference type="OrthoDB" id="3364747at2759"/>